<reference evidence="2" key="1">
    <citation type="submission" date="2020-05" db="EMBL/GenBank/DDBJ databases">
        <authorList>
            <person name="Chiriac C."/>
            <person name="Salcher M."/>
            <person name="Ghai R."/>
            <person name="Kavagutti S V."/>
        </authorList>
    </citation>
    <scope>NUCLEOTIDE SEQUENCE</scope>
</reference>
<gene>
    <name evidence="2" type="ORF">UFOPK3381_00837</name>
</gene>
<keyword evidence="1" id="KW-1133">Transmembrane helix</keyword>
<keyword evidence="1" id="KW-0812">Transmembrane</keyword>
<evidence type="ECO:0000256" key="1">
    <source>
        <dbReference type="SAM" id="Phobius"/>
    </source>
</evidence>
<sequence length="59" mass="6579">MQPSHLAGVINLDHPGHYIHFHWLLISYGNAIVIGLMVATFVAVLFLPFPGSRLKDSHE</sequence>
<proteinExistence type="predicted"/>
<protein>
    <submittedName>
        <fullName evidence="2">Unannotated protein</fullName>
    </submittedName>
</protein>
<keyword evidence="1" id="KW-0472">Membrane</keyword>
<dbReference type="EMBL" id="CAFBLN010000030">
    <property type="protein sequence ID" value="CAB4871584.1"/>
    <property type="molecule type" value="Genomic_DNA"/>
</dbReference>
<feature type="transmembrane region" description="Helical" evidence="1">
    <location>
        <begin position="20"/>
        <end position="47"/>
    </location>
</feature>
<organism evidence="2">
    <name type="scientific">freshwater metagenome</name>
    <dbReference type="NCBI Taxonomy" id="449393"/>
    <lineage>
        <taxon>unclassified sequences</taxon>
        <taxon>metagenomes</taxon>
        <taxon>ecological metagenomes</taxon>
    </lineage>
</organism>
<evidence type="ECO:0000313" key="2">
    <source>
        <dbReference type="EMBL" id="CAB4871584.1"/>
    </source>
</evidence>
<accession>A0A6J7DSE7</accession>
<dbReference type="AlphaFoldDB" id="A0A6J7DSE7"/>
<name>A0A6J7DSE7_9ZZZZ</name>